<evidence type="ECO:0000259" key="1">
    <source>
        <dbReference type="PROSITE" id="PS50878"/>
    </source>
</evidence>
<dbReference type="EMBL" id="BLXT01004061">
    <property type="protein sequence ID" value="GFO09288.1"/>
    <property type="molecule type" value="Genomic_DNA"/>
</dbReference>
<accession>A0AAV4AR44</accession>
<keyword evidence="3" id="KW-1185">Reference proteome</keyword>
<evidence type="ECO:0000313" key="3">
    <source>
        <dbReference type="Proteomes" id="UP000735302"/>
    </source>
</evidence>
<dbReference type="Pfam" id="PF00078">
    <property type="entry name" value="RVT_1"/>
    <property type="match status" value="1"/>
</dbReference>
<name>A0AAV4AR44_9GAST</name>
<dbReference type="GO" id="GO:0003964">
    <property type="term" value="F:RNA-directed DNA polymerase activity"/>
    <property type="evidence" value="ECO:0007669"/>
    <property type="project" value="UniProtKB-KW"/>
</dbReference>
<dbReference type="InterPro" id="IPR000477">
    <property type="entry name" value="RT_dom"/>
</dbReference>
<dbReference type="Proteomes" id="UP000735302">
    <property type="component" value="Unassembled WGS sequence"/>
</dbReference>
<feature type="domain" description="Reverse transcriptase" evidence="1">
    <location>
        <begin position="1"/>
        <end position="112"/>
    </location>
</feature>
<comment type="caution">
    <text evidence="2">The sequence shown here is derived from an EMBL/GenBank/DDBJ whole genome shotgun (WGS) entry which is preliminary data.</text>
</comment>
<evidence type="ECO:0000313" key="2">
    <source>
        <dbReference type="EMBL" id="GFO09288.1"/>
    </source>
</evidence>
<protein>
    <submittedName>
        <fullName evidence="2">RNA-directed DNA polymerase from mobile element jockey-like</fullName>
    </submittedName>
</protein>
<dbReference type="PANTHER" id="PTHR47027">
    <property type="entry name" value="REVERSE TRANSCRIPTASE DOMAIN-CONTAINING PROTEIN"/>
    <property type="match status" value="1"/>
</dbReference>
<reference evidence="2 3" key="1">
    <citation type="journal article" date="2021" name="Elife">
        <title>Chloroplast acquisition without the gene transfer in kleptoplastic sea slugs, Plakobranchus ocellatus.</title>
        <authorList>
            <person name="Maeda T."/>
            <person name="Takahashi S."/>
            <person name="Yoshida T."/>
            <person name="Shimamura S."/>
            <person name="Takaki Y."/>
            <person name="Nagai Y."/>
            <person name="Toyoda A."/>
            <person name="Suzuki Y."/>
            <person name="Arimoto A."/>
            <person name="Ishii H."/>
            <person name="Satoh N."/>
            <person name="Nishiyama T."/>
            <person name="Hasebe M."/>
            <person name="Maruyama T."/>
            <person name="Minagawa J."/>
            <person name="Obokata J."/>
            <person name="Shigenobu S."/>
        </authorList>
    </citation>
    <scope>NUCLEOTIDE SEQUENCE [LARGE SCALE GENOMIC DNA]</scope>
</reference>
<organism evidence="2 3">
    <name type="scientific">Plakobranchus ocellatus</name>
    <dbReference type="NCBI Taxonomy" id="259542"/>
    <lineage>
        <taxon>Eukaryota</taxon>
        <taxon>Metazoa</taxon>
        <taxon>Spiralia</taxon>
        <taxon>Lophotrochozoa</taxon>
        <taxon>Mollusca</taxon>
        <taxon>Gastropoda</taxon>
        <taxon>Heterobranchia</taxon>
        <taxon>Euthyneura</taxon>
        <taxon>Panpulmonata</taxon>
        <taxon>Sacoglossa</taxon>
        <taxon>Placobranchoidea</taxon>
        <taxon>Plakobranchidae</taxon>
        <taxon>Plakobranchus</taxon>
    </lineage>
</organism>
<gene>
    <name evidence="2" type="ORF">PoB_003579300</name>
</gene>
<proteinExistence type="predicted"/>
<sequence>MMYSFAFFLQTSSISTAKCSTEQLEGVKVGDHNINNLRYADDTVHIADSQEKQQNVLTIVTIESEKKGLQLNAKKTECMIISKQLLMSVCNSLCKGERIKQVRTFKYLGFTITSDPRCDTETQKRVGLTKDTFIKMKSIFTTEIEDSTPKSIL</sequence>
<dbReference type="AlphaFoldDB" id="A0AAV4AR44"/>
<dbReference type="PANTHER" id="PTHR47027:SF8">
    <property type="entry name" value="RIBONUCLEASE H"/>
    <property type="match status" value="1"/>
</dbReference>
<keyword evidence="2" id="KW-0808">Transferase</keyword>
<keyword evidence="2" id="KW-0695">RNA-directed DNA polymerase</keyword>
<keyword evidence="2" id="KW-0548">Nucleotidyltransferase</keyword>
<dbReference type="PROSITE" id="PS50878">
    <property type="entry name" value="RT_POL"/>
    <property type="match status" value="1"/>
</dbReference>